<dbReference type="Pfam" id="PF09931">
    <property type="entry name" value="Phage_phiJL001_Gp84_N"/>
    <property type="match status" value="1"/>
</dbReference>
<feature type="domain" description="Bacteriophage phiJL001 Gp84 C-terminal" evidence="1">
    <location>
        <begin position="195"/>
        <end position="277"/>
    </location>
</feature>
<keyword evidence="3" id="KW-1185">Reference proteome</keyword>
<dbReference type="NCBIfam" id="TIGR02218">
    <property type="entry name" value="phg_TIGR02218"/>
    <property type="match status" value="1"/>
</dbReference>
<gene>
    <name evidence="2" type="ORF">KY465_15400</name>
</gene>
<proteinExistence type="predicted"/>
<evidence type="ECO:0000313" key="2">
    <source>
        <dbReference type="EMBL" id="MBW3098669.1"/>
    </source>
</evidence>
<dbReference type="RefSeq" id="WP_219202993.1">
    <property type="nucleotide sequence ID" value="NZ_JAHWQX010000004.1"/>
</dbReference>
<organism evidence="2 3">
    <name type="scientific">Pseudohoeflea coraliihabitans</name>
    <dbReference type="NCBI Taxonomy" id="2860393"/>
    <lineage>
        <taxon>Bacteria</taxon>
        <taxon>Pseudomonadati</taxon>
        <taxon>Pseudomonadota</taxon>
        <taxon>Alphaproteobacteria</taxon>
        <taxon>Hyphomicrobiales</taxon>
        <taxon>Rhizobiaceae</taxon>
        <taxon>Pseudohoeflea</taxon>
    </lineage>
</organism>
<evidence type="ECO:0000313" key="3">
    <source>
        <dbReference type="Proteomes" id="UP001430804"/>
    </source>
</evidence>
<accession>A0ABS6WUD1</accession>
<protein>
    <submittedName>
        <fullName evidence="2">DUF2163 domain-containing protein</fullName>
    </submittedName>
</protein>
<name>A0ABS6WUD1_9HYPH</name>
<dbReference type="Proteomes" id="UP001430804">
    <property type="component" value="Unassembled WGS sequence"/>
</dbReference>
<comment type="caution">
    <text evidence="2">The sequence shown here is derived from an EMBL/GenBank/DDBJ whole genome shotgun (WGS) entry which is preliminary data.</text>
</comment>
<dbReference type="Pfam" id="PF09356">
    <property type="entry name" value="Phage_BR0599"/>
    <property type="match status" value="1"/>
</dbReference>
<evidence type="ECO:0000259" key="1">
    <source>
        <dbReference type="Pfam" id="PF09356"/>
    </source>
</evidence>
<reference evidence="2" key="1">
    <citation type="submission" date="2021-07" db="EMBL/GenBank/DDBJ databases">
        <title>Pseudohoeflea marina sp. nov. a polyhydroxyalcanoate-producing bacterium.</title>
        <authorList>
            <person name="Zheng W."/>
            <person name="Yu S."/>
            <person name="Huang Y."/>
        </authorList>
    </citation>
    <scope>NUCLEOTIDE SEQUENCE</scope>
    <source>
        <strain evidence="2">DP4N28-3</strain>
    </source>
</reference>
<dbReference type="InterPro" id="IPR011928">
    <property type="entry name" value="Phage_phiJL001_Gp84"/>
</dbReference>
<sequence length="296" mass="31862">MKLVPQPLADHLAGAATTTCHAWRLTRRDGLVLGFSEHDRDLAFDATLFRAATGFDGSEVETALGLSADASDVLGAFSAEAITRDDLLAGRYDGALVETFLVNWQAPEDHILLSTRELGEVRAGPLAFRAELRSLAARLDQVQGRIYARHCDAVLGDGRCRFDLEQAGFGATASVLAAVGDDVLTSADLGAFADGWFSNGRITFVSGALAGLEFALSDHRLEAGVATLTLWSASEMRPMPGDAFTIHAGCDKRRETCRDKFDNLLNFQGFPFMPGSDFAYGYADEDSVHDGRPIVL</sequence>
<dbReference type="InterPro" id="IPR018964">
    <property type="entry name" value="Phage_phiJL001_Gp84_C"/>
</dbReference>
<dbReference type="EMBL" id="JAHWQX010000004">
    <property type="protein sequence ID" value="MBW3098669.1"/>
    <property type="molecule type" value="Genomic_DNA"/>
</dbReference>